<evidence type="ECO:0000313" key="2">
    <source>
        <dbReference type="Proteomes" id="UP000821865"/>
    </source>
</evidence>
<gene>
    <name evidence="1" type="ORF">HPB49_002478</name>
</gene>
<reference evidence="1" key="1">
    <citation type="submission" date="2020-05" db="EMBL/GenBank/DDBJ databases">
        <title>Large-scale comparative analyses of tick genomes elucidate their genetic diversity and vector capacities.</title>
        <authorList>
            <person name="Jia N."/>
            <person name="Wang J."/>
            <person name="Shi W."/>
            <person name="Du L."/>
            <person name="Sun Y."/>
            <person name="Zhan W."/>
            <person name="Jiang J."/>
            <person name="Wang Q."/>
            <person name="Zhang B."/>
            <person name="Ji P."/>
            <person name="Sakyi L.B."/>
            <person name="Cui X."/>
            <person name="Yuan T."/>
            <person name="Jiang B."/>
            <person name="Yang W."/>
            <person name="Lam T.T.-Y."/>
            <person name="Chang Q."/>
            <person name="Ding S."/>
            <person name="Wang X."/>
            <person name="Zhu J."/>
            <person name="Ruan X."/>
            <person name="Zhao L."/>
            <person name="Wei J."/>
            <person name="Que T."/>
            <person name="Du C."/>
            <person name="Cheng J."/>
            <person name="Dai P."/>
            <person name="Han X."/>
            <person name="Huang E."/>
            <person name="Gao Y."/>
            <person name="Liu J."/>
            <person name="Shao H."/>
            <person name="Ye R."/>
            <person name="Li L."/>
            <person name="Wei W."/>
            <person name="Wang X."/>
            <person name="Wang C."/>
            <person name="Yang T."/>
            <person name="Huo Q."/>
            <person name="Li W."/>
            <person name="Guo W."/>
            <person name="Chen H."/>
            <person name="Zhou L."/>
            <person name="Ni X."/>
            <person name="Tian J."/>
            <person name="Zhou Y."/>
            <person name="Sheng Y."/>
            <person name="Liu T."/>
            <person name="Pan Y."/>
            <person name="Xia L."/>
            <person name="Li J."/>
            <person name="Zhao F."/>
            <person name="Cao W."/>
        </authorList>
    </citation>
    <scope>NUCLEOTIDE SEQUENCE</scope>
    <source>
        <strain evidence="1">Dsil-2018</strain>
    </source>
</reference>
<protein>
    <submittedName>
        <fullName evidence="1">Uncharacterized protein</fullName>
    </submittedName>
</protein>
<dbReference type="Proteomes" id="UP000821865">
    <property type="component" value="Chromosome 7"/>
</dbReference>
<organism evidence="1 2">
    <name type="scientific">Dermacentor silvarum</name>
    <name type="common">Tick</name>
    <dbReference type="NCBI Taxonomy" id="543639"/>
    <lineage>
        <taxon>Eukaryota</taxon>
        <taxon>Metazoa</taxon>
        <taxon>Ecdysozoa</taxon>
        <taxon>Arthropoda</taxon>
        <taxon>Chelicerata</taxon>
        <taxon>Arachnida</taxon>
        <taxon>Acari</taxon>
        <taxon>Parasitiformes</taxon>
        <taxon>Ixodida</taxon>
        <taxon>Ixodoidea</taxon>
        <taxon>Ixodidae</taxon>
        <taxon>Rhipicephalinae</taxon>
        <taxon>Dermacentor</taxon>
    </lineage>
</organism>
<sequence length="390" mass="43860">MPSTPKVAYVVYKDGYRAIVDIHLVKDFQPLTLEDSAKNKEIYWKCDVDGDIEEGYYRGDVVLLGASVSDLIHRMTKKRLAVPDSIFCSASSEDCNTRRTPKKKKRKRAATGESKKRSSSRESSDEELVERRLLRKEQQLNSELRRKTESHCQDAQLAHERLADQSVPPGEPQANLLPKPHEPVQIPVPLQIPVPVQIPVPTQIPVPQQPLPPQPNLLAKPHEALPVQIPVPQQPMPPQPNLLPQQPDMVCDAVRAEDTNQDADAMATLPPLLALVNSEVHLGKGVFVKEEQWSWLLSRPKDSLFCKEATKLLWGIPNLRNRSLTGAPCRRFLKQENLAPPRKALTPEKLQAVANGFAAYVSKKASETPKADRLRKMNRFIAEMLNDLKK</sequence>
<name>A0ACB8CCZ4_DERSI</name>
<comment type="caution">
    <text evidence="1">The sequence shown here is derived from an EMBL/GenBank/DDBJ whole genome shotgun (WGS) entry which is preliminary data.</text>
</comment>
<keyword evidence="2" id="KW-1185">Reference proteome</keyword>
<dbReference type="EMBL" id="CM023476">
    <property type="protein sequence ID" value="KAH7940609.1"/>
    <property type="molecule type" value="Genomic_DNA"/>
</dbReference>
<proteinExistence type="predicted"/>
<evidence type="ECO:0000313" key="1">
    <source>
        <dbReference type="EMBL" id="KAH7940609.1"/>
    </source>
</evidence>
<accession>A0ACB8CCZ4</accession>